<organism evidence="8 9">
    <name type="scientific">Metarhizium album (strain ARSEF 1941)</name>
    <dbReference type="NCBI Taxonomy" id="1081103"/>
    <lineage>
        <taxon>Eukaryota</taxon>
        <taxon>Fungi</taxon>
        <taxon>Dikarya</taxon>
        <taxon>Ascomycota</taxon>
        <taxon>Pezizomycotina</taxon>
        <taxon>Sordariomycetes</taxon>
        <taxon>Hypocreomycetidae</taxon>
        <taxon>Hypocreales</taxon>
        <taxon>Clavicipitaceae</taxon>
        <taxon>Metarhizium</taxon>
    </lineage>
</organism>
<name>A0A0B2WHT1_METAS</name>
<dbReference type="AlphaFoldDB" id="A0A0B2WHT1"/>
<keyword evidence="9" id="KW-1185">Reference proteome</keyword>
<dbReference type="STRING" id="1081103.A0A0B2WHT1"/>
<dbReference type="Proteomes" id="UP000030816">
    <property type="component" value="Unassembled WGS sequence"/>
</dbReference>
<comment type="caution">
    <text evidence="8">The sequence shown here is derived from an EMBL/GenBank/DDBJ whole genome shotgun (WGS) entry which is preliminary data.</text>
</comment>
<gene>
    <name evidence="8" type="ORF">MAM_06643</name>
</gene>
<dbReference type="PANTHER" id="PTHR33048">
    <property type="entry name" value="PTH11-LIKE INTEGRAL MEMBRANE PROTEIN (AFU_ORTHOLOGUE AFUA_5G11245)"/>
    <property type="match status" value="1"/>
</dbReference>
<comment type="similarity">
    <text evidence="5">Belongs to the SAT4 family.</text>
</comment>
<comment type="subcellular location">
    <subcellularLocation>
        <location evidence="1">Membrane</location>
        <topology evidence="1">Multi-pass membrane protein</topology>
    </subcellularLocation>
</comment>
<feature type="transmembrane region" description="Helical" evidence="6">
    <location>
        <begin position="97"/>
        <end position="115"/>
    </location>
</feature>
<dbReference type="PANTHER" id="PTHR33048:SF30">
    <property type="entry name" value="FAMILY DECARBOXYLASE, PUTATIVE (AFU_ORTHOLOGUE AFUA_7G00920)-RELATED"/>
    <property type="match status" value="1"/>
</dbReference>
<evidence type="ECO:0000256" key="5">
    <source>
        <dbReference type="ARBA" id="ARBA00038359"/>
    </source>
</evidence>
<dbReference type="EMBL" id="AZHE01000022">
    <property type="protein sequence ID" value="KHN95586.1"/>
    <property type="molecule type" value="Genomic_DNA"/>
</dbReference>
<dbReference type="InterPro" id="IPR052337">
    <property type="entry name" value="SAT4-like"/>
</dbReference>
<keyword evidence="3 6" id="KW-1133">Transmembrane helix</keyword>
<evidence type="ECO:0000256" key="2">
    <source>
        <dbReference type="ARBA" id="ARBA00022692"/>
    </source>
</evidence>
<evidence type="ECO:0000313" key="8">
    <source>
        <dbReference type="EMBL" id="KHN95586.1"/>
    </source>
</evidence>
<keyword evidence="4 6" id="KW-0472">Membrane</keyword>
<protein>
    <submittedName>
        <fullName evidence="8">UbiD family decarboxylase</fullName>
    </submittedName>
</protein>
<evidence type="ECO:0000256" key="4">
    <source>
        <dbReference type="ARBA" id="ARBA00023136"/>
    </source>
</evidence>
<dbReference type="GO" id="GO:0016020">
    <property type="term" value="C:membrane"/>
    <property type="evidence" value="ECO:0007669"/>
    <property type="project" value="UniProtKB-SubCell"/>
</dbReference>
<keyword evidence="2 6" id="KW-0812">Transmembrane</keyword>
<dbReference type="HOGENOM" id="CLU_1547955_0_0_1"/>
<feature type="domain" description="Rhodopsin" evidence="7">
    <location>
        <begin position="12"/>
        <end position="113"/>
    </location>
</feature>
<accession>A0A0B2WHT1</accession>
<evidence type="ECO:0000256" key="6">
    <source>
        <dbReference type="SAM" id="Phobius"/>
    </source>
</evidence>
<dbReference type="Pfam" id="PF20684">
    <property type="entry name" value="Fung_rhodopsin"/>
    <property type="match status" value="1"/>
</dbReference>
<evidence type="ECO:0000256" key="3">
    <source>
        <dbReference type="ARBA" id="ARBA00022989"/>
    </source>
</evidence>
<evidence type="ECO:0000256" key="1">
    <source>
        <dbReference type="ARBA" id="ARBA00004141"/>
    </source>
</evidence>
<proteinExistence type="inferred from homology"/>
<feature type="transmembrane region" description="Helical" evidence="6">
    <location>
        <begin position="57"/>
        <end position="77"/>
    </location>
</feature>
<dbReference type="GeneID" id="63741098"/>
<dbReference type="OrthoDB" id="3903189at2759"/>
<reference evidence="8 9" key="1">
    <citation type="journal article" date="2014" name="Proc. Natl. Acad. Sci. U.S.A.">
        <title>Trajectory and genomic determinants of fungal-pathogen speciation and host adaptation.</title>
        <authorList>
            <person name="Hu X."/>
            <person name="Xiao G."/>
            <person name="Zheng P."/>
            <person name="Shang Y."/>
            <person name="Su Y."/>
            <person name="Zhang X."/>
            <person name="Liu X."/>
            <person name="Zhan S."/>
            <person name="St Leger R.J."/>
            <person name="Wang C."/>
        </authorList>
    </citation>
    <scope>NUCLEOTIDE SEQUENCE [LARGE SCALE GENOMIC DNA]</scope>
    <source>
        <strain evidence="8 9">ARSEF 1941</strain>
    </source>
</reference>
<dbReference type="RefSeq" id="XP_040676652.1">
    <property type="nucleotide sequence ID" value="XM_040825441.1"/>
</dbReference>
<dbReference type="InterPro" id="IPR049326">
    <property type="entry name" value="Rhodopsin_dom_fungi"/>
</dbReference>
<evidence type="ECO:0000313" key="9">
    <source>
        <dbReference type="Proteomes" id="UP000030816"/>
    </source>
</evidence>
<sequence>MPGSCHANYVFSAQCSAATNHLITNAVVNISSDMMIILIPMPVFLQSRLKLKKKLILIGVFALGSFSILSAILSKFYSFNEPFGSTWTHWYIRESSTAIIAANLPLTWTVFRRLFHLSSFNNSSKLSSKNLTGQPGSTLRFHGQAHGGRTQSRGYIRHDDANDQRWLSSVLLT</sequence>
<evidence type="ECO:0000259" key="7">
    <source>
        <dbReference type="Pfam" id="PF20684"/>
    </source>
</evidence>